<evidence type="ECO:0000259" key="5">
    <source>
        <dbReference type="PROSITE" id="PS51379"/>
    </source>
</evidence>
<dbReference type="SUPFAM" id="SSF54862">
    <property type="entry name" value="4Fe-4S ferredoxins"/>
    <property type="match status" value="1"/>
</dbReference>
<dbReference type="InterPro" id="IPR017900">
    <property type="entry name" value="4Fe4S_Fe_S_CS"/>
</dbReference>
<keyword evidence="3" id="KW-0411">Iron-sulfur</keyword>
<feature type="domain" description="4Fe-4S ferredoxin-type" evidence="5">
    <location>
        <begin position="303"/>
        <end position="334"/>
    </location>
</feature>
<evidence type="ECO:0000256" key="2">
    <source>
        <dbReference type="ARBA" id="ARBA00023004"/>
    </source>
</evidence>
<dbReference type="EMBL" id="BAABGT010000040">
    <property type="protein sequence ID" value="GAA4548296.1"/>
    <property type="molecule type" value="Genomic_DNA"/>
</dbReference>
<protein>
    <recommendedName>
        <fullName evidence="5">4Fe-4S ferredoxin-type domain-containing protein</fullName>
    </recommendedName>
</protein>
<keyword evidence="1" id="KW-0479">Metal-binding</keyword>
<evidence type="ECO:0000256" key="1">
    <source>
        <dbReference type="ARBA" id="ARBA00022723"/>
    </source>
</evidence>
<comment type="caution">
    <text evidence="6">The sequence shown here is derived from an EMBL/GenBank/DDBJ whole genome shotgun (WGS) entry which is preliminary data.</text>
</comment>
<reference evidence="7" key="1">
    <citation type="journal article" date="2019" name="Int. J. Syst. Evol. Microbiol.">
        <title>The Global Catalogue of Microorganisms (GCM) 10K type strain sequencing project: providing services to taxonomists for standard genome sequencing and annotation.</title>
        <authorList>
            <consortium name="The Broad Institute Genomics Platform"/>
            <consortium name="The Broad Institute Genome Sequencing Center for Infectious Disease"/>
            <person name="Wu L."/>
            <person name="Ma J."/>
        </authorList>
    </citation>
    <scope>NUCLEOTIDE SEQUENCE [LARGE SCALE GENOMIC DNA]</scope>
    <source>
        <strain evidence="7">JCM 17906</strain>
    </source>
</reference>
<dbReference type="PANTHER" id="PTHR42827:SF1">
    <property type="entry name" value="IRON-SULFUR CLUSTER-BINDING PROTEIN"/>
    <property type="match status" value="1"/>
</dbReference>
<evidence type="ECO:0000313" key="7">
    <source>
        <dbReference type="Proteomes" id="UP001501598"/>
    </source>
</evidence>
<dbReference type="PROSITE" id="PS00198">
    <property type="entry name" value="4FE4S_FER_1"/>
    <property type="match status" value="1"/>
</dbReference>
<gene>
    <name evidence="6" type="ORF">GCM10023175_34200</name>
</gene>
<evidence type="ECO:0000313" key="6">
    <source>
        <dbReference type="EMBL" id="GAA4548296.1"/>
    </source>
</evidence>
<dbReference type="Gene3D" id="3.30.70.20">
    <property type="match status" value="1"/>
</dbReference>
<dbReference type="InterPro" id="IPR017896">
    <property type="entry name" value="4Fe4S_Fe-S-bd"/>
</dbReference>
<accession>A0ABP8RTC2</accession>
<organism evidence="6 7">
    <name type="scientific">Pseudonocardia xishanensis</name>
    <dbReference type="NCBI Taxonomy" id="630995"/>
    <lineage>
        <taxon>Bacteria</taxon>
        <taxon>Bacillati</taxon>
        <taxon>Actinomycetota</taxon>
        <taxon>Actinomycetes</taxon>
        <taxon>Pseudonocardiales</taxon>
        <taxon>Pseudonocardiaceae</taxon>
        <taxon>Pseudonocardia</taxon>
    </lineage>
</organism>
<keyword evidence="7" id="KW-1185">Reference proteome</keyword>
<evidence type="ECO:0000256" key="3">
    <source>
        <dbReference type="ARBA" id="ARBA00023014"/>
    </source>
</evidence>
<feature type="compositionally biased region" description="Low complexity" evidence="4">
    <location>
        <begin position="134"/>
        <end position="143"/>
    </location>
</feature>
<dbReference type="PANTHER" id="PTHR42827">
    <property type="entry name" value="IRON-SULFUR CLUSTER-BINDING PROTEIN-RELATED"/>
    <property type="match status" value="1"/>
</dbReference>
<dbReference type="RefSeq" id="WP_345418968.1">
    <property type="nucleotide sequence ID" value="NZ_BAABGT010000040.1"/>
</dbReference>
<evidence type="ECO:0000256" key="4">
    <source>
        <dbReference type="SAM" id="MobiDB-lite"/>
    </source>
</evidence>
<dbReference type="PROSITE" id="PS51379">
    <property type="entry name" value="4FE4S_FER_2"/>
    <property type="match status" value="1"/>
</dbReference>
<proteinExistence type="predicted"/>
<keyword evidence="2" id="KW-0408">Iron</keyword>
<dbReference type="Proteomes" id="UP001501598">
    <property type="component" value="Unassembled WGS sequence"/>
</dbReference>
<sequence>MSLPLRERASALFYRVIGRISQSRRMRHVPLLPLALRTTTRSPAQPWDFASLKPPPDELRTVPGIRRRQDEAWAAFHEHPLRDFARIYSDAMFFMRSHMWASHLLAAPVLQRARRRIRVENASQPPAVDREPTSAEPTSAEPTPAEPTPAEPRPGATLADEVLAAELRALAAGSGISAIGFADYDPRYVFQEHVHERVGDRVIVCVQEQNWESTQRIPSTRSERTALSTYGELIERAAELVDHLKARGYRAMLHDPAGSAMMIHYGVEAGLGQLGLNGQLLTPFAGSRCRLIGIDTDAPLPVGRPVDFGITGLCDKCRICVRRCPSGAIPQNRRFHRGVEKAKINTKRCLPVVAQAEGCAVCMKVCPVQRYGLPAVMDHFEATGDVLGKGTDELEGYLWPVDGERYGPGSTPRLAPEFLAPPVVVAAGLGNYPVVDEQALAARSTGTRRRGGDEEEFRT</sequence>
<dbReference type="Pfam" id="PF12838">
    <property type="entry name" value="Fer4_7"/>
    <property type="match status" value="1"/>
</dbReference>
<feature type="region of interest" description="Disordered" evidence="4">
    <location>
        <begin position="120"/>
        <end position="155"/>
    </location>
</feature>
<name>A0ABP8RTC2_9PSEU</name>